<evidence type="ECO:0000313" key="2">
    <source>
        <dbReference type="EMBL" id="QXQ14507.1"/>
    </source>
</evidence>
<keyword evidence="3" id="KW-1185">Reference proteome</keyword>
<dbReference type="EMBL" id="CP079105">
    <property type="protein sequence ID" value="QXQ14507.1"/>
    <property type="molecule type" value="Genomic_DNA"/>
</dbReference>
<feature type="transmembrane region" description="Helical" evidence="1">
    <location>
        <begin position="12"/>
        <end position="39"/>
    </location>
</feature>
<evidence type="ECO:0008006" key="4">
    <source>
        <dbReference type="Google" id="ProtNLM"/>
    </source>
</evidence>
<organism evidence="2 3">
    <name type="scientific">Skermania pinensis</name>
    <dbReference type="NCBI Taxonomy" id="39122"/>
    <lineage>
        <taxon>Bacteria</taxon>
        <taxon>Bacillati</taxon>
        <taxon>Actinomycetota</taxon>
        <taxon>Actinomycetes</taxon>
        <taxon>Mycobacteriales</taxon>
        <taxon>Gordoniaceae</taxon>
        <taxon>Skermania</taxon>
    </lineage>
</organism>
<keyword evidence="1" id="KW-1133">Transmembrane helix</keyword>
<protein>
    <recommendedName>
        <fullName evidence="4">ABC transporter permease</fullName>
    </recommendedName>
</protein>
<dbReference type="RefSeq" id="WP_157079622.1">
    <property type="nucleotide sequence ID" value="NZ_CBCRUZ010000021.1"/>
</dbReference>
<dbReference type="Proteomes" id="UP000887023">
    <property type="component" value="Chromosome"/>
</dbReference>
<name>A0ABX8SC12_9ACTN</name>
<sequence length="109" mass="12081">MRAFPRSLWQRLLRIPCSLVAIAFSFTLVVATALLGLVLEDLRDQFLDAALGFDGAPVHYPRPADDAGDPSAPRDKLYEWFVANERGKHFRSLPASGADSPPTLPYLKK</sequence>
<evidence type="ECO:0000313" key="3">
    <source>
        <dbReference type="Proteomes" id="UP000887023"/>
    </source>
</evidence>
<gene>
    <name evidence="2" type="ORF">KV203_03620</name>
</gene>
<evidence type="ECO:0000256" key="1">
    <source>
        <dbReference type="SAM" id="Phobius"/>
    </source>
</evidence>
<keyword evidence="1" id="KW-0472">Membrane</keyword>
<keyword evidence="1" id="KW-0812">Transmembrane</keyword>
<accession>A0ABX8SC12</accession>
<reference evidence="2" key="1">
    <citation type="submission" date="2021-07" db="EMBL/GenBank/DDBJ databases">
        <title>Candidatus Kaistella beijingensis sp. nov. isolated from a municipal wastewater treatment plant is involved in sludge foaming.</title>
        <authorList>
            <person name="Song Y."/>
            <person name="Liu S.-J."/>
        </authorList>
    </citation>
    <scope>NUCLEOTIDE SEQUENCE</scope>
    <source>
        <strain evidence="2">DSM 43998</strain>
    </source>
</reference>
<proteinExistence type="predicted"/>